<dbReference type="RefSeq" id="WP_187430230.1">
    <property type="nucleotide sequence ID" value="NZ_CP143423.1"/>
</dbReference>
<evidence type="ECO:0000313" key="4">
    <source>
        <dbReference type="Proteomes" id="UP001318682"/>
    </source>
</evidence>
<dbReference type="PANTHER" id="PTHR44051:SF8">
    <property type="entry name" value="GLUTATHIONE S-TRANSFERASE GSTA"/>
    <property type="match status" value="1"/>
</dbReference>
<dbReference type="EC" id="2.5.1.18" evidence="3"/>
<dbReference type="EMBL" id="CP143423">
    <property type="protein sequence ID" value="WVX47758.1"/>
    <property type="molecule type" value="Genomic_DNA"/>
</dbReference>
<proteinExistence type="predicted"/>
<dbReference type="InterPro" id="IPR010987">
    <property type="entry name" value="Glutathione-S-Trfase_C-like"/>
</dbReference>
<evidence type="ECO:0000313" key="3">
    <source>
        <dbReference type="EMBL" id="WVX47758.1"/>
    </source>
</evidence>
<evidence type="ECO:0000259" key="2">
    <source>
        <dbReference type="PROSITE" id="PS50405"/>
    </source>
</evidence>
<feature type="domain" description="GST N-terminal" evidence="1">
    <location>
        <begin position="3"/>
        <end position="84"/>
    </location>
</feature>
<dbReference type="SFLD" id="SFLDG00358">
    <property type="entry name" value="Main_(cytGST)"/>
    <property type="match status" value="1"/>
</dbReference>
<dbReference type="Gene3D" id="1.20.1050.10">
    <property type="match status" value="1"/>
</dbReference>
<dbReference type="SFLD" id="SFLDS00019">
    <property type="entry name" value="Glutathione_Transferase_(cytos"/>
    <property type="match status" value="1"/>
</dbReference>
<dbReference type="InterPro" id="IPR036249">
    <property type="entry name" value="Thioredoxin-like_sf"/>
</dbReference>
<dbReference type="Proteomes" id="UP001318682">
    <property type="component" value="Chromosome"/>
</dbReference>
<protein>
    <submittedName>
        <fullName evidence="3">Glutathione S-transferase GST-4.5</fullName>
        <ecNumber evidence="3">2.5.1.18</ecNumber>
    </submittedName>
</protein>
<gene>
    <name evidence="3" type="primary">gst</name>
    <name evidence="3" type="ORF">ROLI_008290</name>
</gene>
<reference evidence="4" key="1">
    <citation type="submission" date="2024-01" db="EMBL/GenBank/DDBJ databases">
        <title>Roseobacter fucihabitans sp. nov., isolated from the brown alga Fucus spiralis.</title>
        <authorList>
            <person name="Hahnke S."/>
            <person name="Berger M."/>
            <person name="Schlingloff A."/>
            <person name="Athale I."/>
            <person name="Neumann-Schaal M."/>
            <person name="Adenaya A."/>
            <person name="Poehlein A."/>
            <person name="Daniel R."/>
            <person name="Pertersen J."/>
            <person name="Brinkhoff T."/>
        </authorList>
    </citation>
    <scope>NUCLEOTIDE SEQUENCE [LARGE SCALE GENOMIC DNA]</scope>
    <source>
        <strain evidence="4">B14</strain>
    </source>
</reference>
<dbReference type="InterPro" id="IPR004045">
    <property type="entry name" value="Glutathione_S-Trfase_N"/>
</dbReference>
<dbReference type="Gene3D" id="3.40.30.10">
    <property type="entry name" value="Glutaredoxin"/>
    <property type="match status" value="1"/>
</dbReference>
<dbReference type="PROSITE" id="PS50405">
    <property type="entry name" value="GST_CTER"/>
    <property type="match status" value="1"/>
</dbReference>
<evidence type="ECO:0000259" key="1">
    <source>
        <dbReference type="PROSITE" id="PS50404"/>
    </source>
</evidence>
<dbReference type="InterPro" id="IPR036282">
    <property type="entry name" value="Glutathione-S-Trfase_C_sf"/>
</dbReference>
<accession>A0ABZ2BPX0</accession>
<feature type="domain" description="GST C-terminal" evidence="2">
    <location>
        <begin position="88"/>
        <end position="219"/>
    </location>
</feature>
<keyword evidence="4" id="KW-1185">Reference proteome</keyword>
<sequence>MNDTPYILHYAPDNASMIIRIALEEIRAPYVTRLVDRHRGGQNAPDYLALNPAGKIPVLETRDGALFETGAILLWLADRHGGLGPAPTAPGRGDMLKWLFFLSNTLHPALRMLFYPGSYAGARAADQERLRAQVRDAILCHLRLLDANWRQSEHPCISDIYLAPMLRWLRLYPADQDAGWFDLTAFPALHSMAQALETRPSVIATQAAEGLGPHPFTAPRAPCPPEGSPT</sequence>
<organism evidence="3 4">
    <name type="scientific">Roseobacter fucihabitans</name>
    <dbReference type="NCBI Taxonomy" id="1537242"/>
    <lineage>
        <taxon>Bacteria</taxon>
        <taxon>Pseudomonadati</taxon>
        <taxon>Pseudomonadota</taxon>
        <taxon>Alphaproteobacteria</taxon>
        <taxon>Rhodobacterales</taxon>
        <taxon>Roseobacteraceae</taxon>
        <taxon>Roseobacter</taxon>
    </lineage>
</organism>
<dbReference type="PROSITE" id="PS50404">
    <property type="entry name" value="GST_NTER"/>
    <property type="match status" value="1"/>
</dbReference>
<dbReference type="Pfam" id="PF02798">
    <property type="entry name" value="GST_N"/>
    <property type="match status" value="1"/>
</dbReference>
<dbReference type="SUPFAM" id="SSF47616">
    <property type="entry name" value="GST C-terminal domain-like"/>
    <property type="match status" value="1"/>
</dbReference>
<keyword evidence="3" id="KW-0808">Transferase</keyword>
<dbReference type="SUPFAM" id="SSF52833">
    <property type="entry name" value="Thioredoxin-like"/>
    <property type="match status" value="1"/>
</dbReference>
<dbReference type="CDD" id="cd03057">
    <property type="entry name" value="GST_N_Beta"/>
    <property type="match status" value="1"/>
</dbReference>
<name>A0ABZ2BPX0_9RHOB</name>
<dbReference type="PANTHER" id="PTHR44051">
    <property type="entry name" value="GLUTATHIONE S-TRANSFERASE-RELATED"/>
    <property type="match status" value="1"/>
</dbReference>
<dbReference type="InterPro" id="IPR040079">
    <property type="entry name" value="Glutathione_S-Trfase"/>
</dbReference>
<dbReference type="GO" id="GO:0004364">
    <property type="term" value="F:glutathione transferase activity"/>
    <property type="evidence" value="ECO:0007669"/>
    <property type="project" value="UniProtKB-EC"/>
</dbReference>